<gene>
    <name evidence="3" type="ORF">IT882_08695</name>
</gene>
<keyword evidence="2" id="KW-0732">Signal</keyword>
<dbReference type="Gene3D" id="3.40.190.10">
    <property type="entry name" value="Periplasmic binding protein-like II"/>
    <property type="match status" value="1"/>
</dbReference>
<dbReference type="AlphaFoldDB" id="A0A7S8MUQ8"/>
<dbReference type="InterPro" id="IPR006059">
    <property type="entry name" value="SBP"/>
</dbReference>
<dbReference type="Pfam" id="PF01547">
    <property type="entry name" value="SBP_bac_1"/>
    <property type="match status" value="1"/>
</dbReference>
<sequence length="425" mass="44588">MTGKRIARVAPLVVVAVAGAALAGCSGQQSGGDDDEVGGELSIPSHLWESGPDAEYMTLLEDLTLEEYPGLTIDKPIVPFADYHQQVYTQMASGQAPDVVVPYDPQMNQWVQQDLLEPLNPWLEEAGVDVEAMIDAEQVAVVDGQVYGLLGFTNPRMFVYNQRLLEDAGVEPPTTPDEWRSVIEAVSDPANGVFGAAMVTGGASPVDIYQYLMPIVAGFGGAFVTDGEPTATDDEVVEALEFVKGLYDDGLLPVGQSSADVVDAFQAGKIATVVTGPFLVPASQDANPAAAADFTLSEAPFENPTVSVNVFFAMPKDAKNKDAAAAFIMNVVNQDLLDFTIEAKRVPPGVPIEVPQALLTEAPYLESVVAAAETAVSYSPGGVGDEATSVMNVIGDAFQAMLVNGTSAQDTAAAIQSELEALLAG</sequence>
<dbReference type="EMBL" id="CP064760">
    <property type="protein sequence ID" value="QPE03459.1"/>
    <property type="molecule type" value="Genomic_DNA"/>
</dbReference>
<dbReference type="PROSITE" id="PS51257">
    <property type="entry name" value="PROKAR_LIPOPROTEIN"/>
    <property type="match status" value="1"/>
</dbReference>
<dbReference type="PANTHER" id="PTHR43649">
    <property type="entry name" value="ARABINOSE-BINDING PROTEIN-RELATED"/>
    <property type="match status" value="1"/>
</dbReference>
<dbReference type="InterPro" id="IPR050490">
    <property type="entry name" value="Bact_solute-bd_prot1"/>
</dbReference>
<feature type="region of interest" description="Disordered" evidence="1">
    <location>
        <begin position="26"/>
        <end position="46"/>
    </location>
</feature>
<evidence type="ECO:0000313" key="4">
    <source>
        <dbReference type="Proteomes" id="UP000594480"/>
    </source>
</evidence>
<evidence type="ECO:0000313" key="3">
    <source>
        <dbReference type="EMBL" id="QPE03459.1"/>
    </source>
</evidence>
<reference evidence="3 4" key="1">
    <citation type="submission" date="2020-11" db="EMBL/GenBank/DDBJ databases">
        <title>Amino acid is mineralized and recycled by bacteria in oceanic microbiome.</title>
        <authorList>
            <person name="Zheng L.Y."/>
        </authorList>
    </citation>
    <scope>NUCLEOTIDE SEQUENCE [LARGE SCALE GENOMIC DNA]</scope>
    <source>
        <strain evidence="3 4">A32-1</strain>
    </source>
</reference>
<proteinExistence type="predicted"/>
<name>A0A7S8MUQ8_9MICO</name>
<dbReference type="SUPFAM" id="SSF53850">
    <property type="entry name" value="Periplasmic binding protein-like II"/>
    <property type="match status" value="1"/>
</dbReference>
<feature type="chain" id="PRO_5032557336" evidence="2">
    <location>
        <begin position="24"/>
        <end position="425"/>
    </location>
</feature>
<feature type="signal peptide" evidence="2">
    <location>
        <begin position="1"/>
        <end position="23"/>
    </location>
</feature>
<organism evidence="3 4">
    <name type="scientific">Microbacterium schleiferi</name>
    <dbReference type="NCBI Taxonomy" id="69362"/>
    <lineage>
        <taxon>Bacteria</taxon>
        <taxon>Bacillati</taxon>
        <taxon>Actinomycetota</taxon>
        <taxon>Actinomycetes</taxon>
        <taxon>Micrococcales</taxon>
        <taxon>Microbacteriaceae</taxon>
        <taxon>Microbacterium</taxon>
    </lineage>
</organism>
<dbReference type="KEGG" id="msf:IT882_08695"/>
<evidence type="ECO:0000256" key="1">
    <source>
        <dbReference type="SAM" id="MobiDB-lite"/>
    </source>
</evidence>
<dbReference type="PANTHER" id="PTHR43649:SF12">
    <property type="entry name" value="DIACETYLCHITOBIOSE BINDING PROTEIN DASA"/>
    <property type="match status" value="1"/>
</dbReference>
<dbReference type="Proteomes" id="UP000594480">
    <property type="component" value="Chromosome"/>
</dbReference>
<protein>
    <submittedName>
        <fullName evidence="3">Extracellular solute-binding protein</fullName>
    </submittedName>
</protein>
<accession>A0A7S8MUQ8</accession>
<keyword evidence="4" id="KW-1185">Reference proteome</keyword>
<dbReference type="RefSeq" id="WP_195691562.1">
    <property type="nucleotide sequence ID" value="NZ_CP064760.1"/>
</dbReference>
<evidence type="ECO:0000256" key="2">
    <source>
        <dbReference type="SAM" id="SignalP"/>
    </source>
</evidence>